<evidence type="ECO:0000256" key="1">
    <source>
        <dbReference type="ARBA" id="ARBA00004651"/>
    </source>
</evidence>
<accession>A0ABU1V871</accession>
<feature type="transmembrane region" description="Helical" evidence="6">
    <location>
        <begin position="234"/>
        <end position="258"/>
    </location>
</feature>
<feature type="transmembrane region" description="Helical" evidence="6">
    <location>
        <begin position="185"/>
        <end position="204"/>
    </location>
</feature>
<dbReference type="Proteomes" id="UP001265550">
    <property type="component" value="Unassembled WGS sequence"/>
</dbReference>
<dbReference type="RefSeq" id="WP_204732586.1">
    <property type="nucleotide sequence ID" value="NZ_JAVDWE010000002.1"/>
</dbReference>
<dbReference type="Pfam" id="PF02653">
    <property type="entry name" value="BPD_transp_2"/>
    <property type="match status" value="1"/>
</dbReference>
<reference evidence="7 8" key="1">
    <citation type="submission" date="2023-07" db="EMBL/GenBank/DDBJ databases">
        <title>Sorghum-associated microbial communities from plants grown in Nebraska, USA.</title>
        <authorList>
            <person name="Schachtman D."/>
        </authorList>
    </citation>
    <scope>NUCLEOTIDE SEQUENCE [LARGE SCALE GENOMIC DNA]</scope>
    <source>
        <strain evidence="7 8">BE240</strain>
    </source>
</reference>
<keyword evidence="5 6" id="KW-0472">Membrane</keyword>
<evidence type="ECO:0000256" key="2">
    <source>
        <dbReference type="ARBA" id="ARBA00022475"/>
    </source>
</evidence>
<feature type="transmembrane region" description="Helical" evidence="6">
    <location>
        <begin position="77"/>
        <end position="97"/>
    </location>
</feature>
<dbReference type="PANTHER" id="PTHR30482:SF17">
    <property type="entry name" value="ABC TRANSPORTER ATP-BINDING PROTEIN"/>
    <property type="match status" value="1"/>
</dbReference>
<dbReference type="InterPro" id="IPR001851">
    <property type="entry name" value="ABC_transp_permease"/>
</dbReference>
<comment type="caution">
    <text evidence="7">The sequence shown here is derived from an EMBL/GenBank/DDBJ whole genome shotgun (WGS) entry which is preliminary data.</text>
</comment>
<feature type="transmembrane region" description="Helical" evidence="6">
    <location>
        <begin position="104"/>
        <end position="124"/>
    </location>
</feature>
<feature type="transmembrane region" description="Helical" evidence="6">
    <location>
        <begin position="130"/>
        <end position="151"/>
    </location>
</feature>
<feature type="transmembrane region" description="Helical" evidence="6">
    <location>
        <begin position="25"/>
        <end position="44"/>
    </location>
</feature>
<protein>
    <submittedName>
        <fullName evidence="7">Branched-chain amino acid transport system permease protein</fullName>
    </submittedName>
</protein>
<feature type="transmembrane region" description="Helical" evidence="6">
    <location>
        <begin position="270"/>
        <end position="294"/>
    </location>
</feature>
<evidence type="ECO:0000256" key="6">
    <source>
        <dbReference type="SAM" id="Phobius"/>
    </source>
</evidence>
<evidence type="ECO:0000256" key="3">
    <source>
        <dbReference type="ARBA" id="ARBA00022692"/>
    </source>
</evidence>
<evidence type="ECO:0000313" key="8">
    <source>
        <dbReference type="Proteomes" id="UP001265550"/>
    </source>
</evidence>
<dbReference type="EMBL" id="JAVDWE010000002">
    <property type="protein sequence ID" value="MDR7093560.1"/>
    <property type="molecule type" value="Genomic_DNA"/>
</dbReference>
<evidence type="ECO:0000256" key="4">
    <source>
        <dbReference type="ARBA" id="ARBA00022989"/>
    </source>
</evidence>
<keyword evidence="3 6" id="KW-0812">Transmembrane</keyword>
<proteinExistence type="predicted"/>
<feature type="transmembrane region" description="Helical" evidence="6">
    <location>
        <begin position="51"/>
        <end position="71"/>
    </location>
</feature>
<evidence type="ECO:0000313" key="7">
    <source>
        <dbReference type="EMBL" id="MDR7093560.1"/>
    </source>
</evidence>
<dbReference type="PANTHER" id="PTHR30482">
    <property type="entry name" value="HIGH-AFFINITY BRANCHED-CHAIN AMINO ACID TRANSPORT SYSTEM PERMEASE"/>
    <property type="match status" value="1"/>
</dbReference>
<comment type="subcellular location">
    <subcellularLocation>
        <location evidence="1">Cell membrane</location>
        <topology evidence="1">Multi-pass membrane protein</topology>
    </subcellularLocation>
</comment>
<feature type="transmembrane region" description="Helical" evidence="6">
    <location>
        <begin position="306"/>
        <end position="330"/>
    </location>
</feature>
<organism evidence="7 8">
    <name type="scientific">Hydrogenophaga laconesensis</name>
    <dbReference type="NCBI Taxonomy" id="1805971"/>
    <lineage>
        <taxon>Bacteria</taxon>
        <taxon>Pseudomonadati</taxon>
        <taxon>Pseudomonadota</taxon>
        <taxon>Betaproteobacteria</taxon>
        <taxon>Burkholderiales</taxon>
        <taxon>Comamonadaceae</taxon>
        <taxon>Hydrogenophaga</taxon>
    </lineage>
</organism>
<dbReference type="InterPro" id="IPR043428">
    <property type="entry name" value="LivM-like"/>
</dbReference>
<keyword evidence="8" id="KW-1185">Reference proteome</keyword>
<dbReference type="CDD" id="cd06581">
    <property type="entry name" value="TM_PBP1_LivM_like"/>
    <property type="match status" value="1"/>
</dbReference>
<name>A0ABU1V871_9BURK</name>
<gene>
    <name evidence="7" type="ORF">J2X09_001292</name>
</gene>
<keyword evidence="4 6" id="KW-1133">Transmembrane helix</keyword>
<evidence type="ECO:0000256" key="5">
    <source>
        <dbReference type="ARBA" id="ARBA00023136"/>
    </source>
</evidence>
<keyword evidence="2" id="KW-1003">Cell membrane</keyword>
<sequence length="339" mass="36868">MAKTLDSGAEALAIPMPATSRRKPTVPILFGAILVALFAAPMVLSPYHMTLLIPFLGYSVVLLGFNLLFGYGGQLSFGHAMFVALGAYGAAASASIWGVTSLELMLLAGLTAGVVMAIPIAWIASRFTGIFFGMLTLSFGMLFHSFLNKFYNITGGDSGMRVPRPTLFGNAWDDLSTAEFLTGPFYLYCLVLLALLCLVMWRIVRSPFGLHLTAQRDNERKAAYLGVQVRRVRFAAFVISAAYGAIGGVILGVNISLADPELAYWTHSGHLVFMAVLGGYREFLGPVVGAMAFILLHDNLMSLTQYWRFFLGLMLAILVIALPDGILGTLRKLPFLRRH</sequence>